<gene>
    <name evidence="3" type="ORF">RM764_18835</name>
</gene>
<accession>A0ABU2TVU6</accession>
<dbReference type="RefSeq" id="WP_311696526.1">
    <property type="nucleotide sequence ID" value="NZ_JAVREY010000020.1"/>
</dbReference>
<keyword evidence="2" id="KW-0812">Transmembrane</keyword>
<evidence type="ECO:0000256" key="2">
    <source>
        <dbReference type="SAM" id="Phobius"/>
    </source>
</evidence>
<reference evidence="4" key="1">
    <citation type="submission" date="2023-07" db="EMBL/GenBank/DDBJ databases">
        <title>30 novel species of actinomycetes from the DSMZ collection.</title>
        <authorList>
            <person name="Nouioui I."/>
        </authorList>
    </citation>
    <scope>NUCLEOTIDE SEQUENCE [LARGE SCALE GENOMIC DNA]</scope>
    <source>
        <strain evidence="4">DSM 41699</strain>
    </source>
</reference>
<protein>
    <submittedName>
        <fullName evidence="3">DUF4012 domain-containing protein</fullName>
    </submittedName>
</protein>
<evidence type="ECO:0000313" key="3">
    <source>
        <dbReference type="EMBL" id="MDT0465039.1"/>
    </source>
</evidence>
<sequence length="632" mass="67444">MTEQDPCNPVPRRPGPRRDAVRVRAPGDGPDNKGARVRRRVLRTALLTVVALPVAAVVWIGVTGVFARSELVAAQRDLDALRQSATSAHASGSARERLAAVRSAAVHAARAHRLTSGPAWYAAALLPVAGGPVRTVRGAAYAADRLAGEVLTPLAAALPAAAPDGHGGGMAEALMALRQHAPQLASAAHVTAEVRADVHRLPGTTWLPAADRARAGLARQLDRLAPVMTDVSVAARVLPPMLGVQGERRYFLAFQNIAEARGTGGVPGAFAVLRADRGRLSFERFGNNTEMETAKTDLDRKDLQALGTEFTTRYRDAAPTRVWANSNISPHFPDAGRIWAATWRKRTGERVDGAIAVDPVTLSRFLQVTGPVRMADGTELTAANVVDLTERTSYARFGDVTRRKAFFVEAARAAAGRLMAAADDSRMLPRLLVAVYHAQRDGRLKVWSARPQEQRILESRPYAGVLPDTPGPFAGLVVNNAAGGKLDYYLDRSLVWKAKGDGCSGGDRPVTVTVTLANRAPASGLPGYVTLRADTPPYRTRPGDNRLLVSYYAGADASLTGATLDGRPAQVGADVERGHSVFTLDLELPAGSRRTLVLHLLEPHADRTPTLLRQPLVTPLRAVLKPGGTCHA</sequence>
<feature type="transmembrane region" description="Helical" evidence="2">
    <location>
        <begin position="45"/>
        <end position="67"/>
    </location>
</feature>
<dbReference type="EMBL" id="JAVREY010000020">
    <property type="protein sequence ID" value="MDT0465039.1"/>
    <property type="molecule type" value="Genomic_DNA"/>
</dbReference>
<dbReference type="Pfam" id="PF13196">
    <property type="entry name" value="DUF4012"/>
    <property type="match status" value="1"/>
</dbReference>
<keyword evidence="2" id="KW-0472">Membrane</keyword>
<evidence type="ECO:0000313" key="4">
    <source>
        <dbReference type="Proteomes" id="UP001183809"/>
    </source>
</evidence>
<proteinExistence type="predicted"/>
<keyword evidence="2" id="KW-1133">Transmembrane helix</keyword>
<organism evidence="3 4">
    <name type="scientific">Streptomyces gibsoniae</name>
    <dbReference type="NCBI Taxonomy" id="3075529"/>
    <lineage>
        <taxon>Bacteria</taxon>
        <taxon>Bacillati</taxon>
        <taxon>Actinomycetota</taxon>
        <taxon>Actinomycetes</taxon>
        <taxon>Kitasatosporales</taxon>
        <taxon>Streptomycetaceae</taxon>
        <taxon>Streptomyces</taxon>
    </lineage>
</organism>
<comment type="caution">
    <text evidence="3">The sequence shown here is derived from an EMBL/GenBank/DDBJ whole genome shotgun (WGS) entry which is preliminary data.</text>
</comment>
<dbReference type="Proteomes" id="UP001183809">
    <property type="component" value="Unassembled WGS sequence"/>
</dbReference>
<name>A0ABU2TVU6_9ACTN</name>
<dbReference type="InterPro" id="IPR025101">
    <property type="entry name" value="DUF4012"/>
</dbReference>
<feature type="region of interest" description="Disordered" evidence="1">
    <location>
        <begin position="1"/>
        <end position="34"/>
    </location>
</feature>
<keyword evidence="4" id="KW-1185">Reference proteome</keyword>
<evidence type="ECO:0000256" key="1">
    <source>
        <dbReference type="SAM" id="MobiDB-lite"/>
    </source>
</evidence>